<feature type="region of interest" description="Disordered" evidence="1">
    <location>
        <begin position="25"/>
        <end position="49"/>
    </location>
</feature>
<gene>
    <name evidence="2" type="ORF">FHS37_003487</name>
</gene>
<dbReference type="Gene3D" id="1.20.1110.10">
    <property type="entry name" value="Calcium-transporting ATPase, transmembrane domain"/>
    <property type="match status" value="1"/>
</dbReference>
<evidence type="ECO:0000313" key="2">
    <source>
        <dbReference type="EMBL" id="MBB4899427.1"/>
    </source>
</evidence>
<sequence>MVLGVVQEVRAERAVMALSTMSVPTAGDVRDGEERSLPAAGVMPGDLAW</sequence>
<dbReference type="RefSeq" id="WP_184822210.1">
    <property type="nucleotide sequence ID" value="NZ_BMTI01000025.1"/>
</dbReference>
<protein>
    <submittedName>
        <fullName evidence="2">Magnesium-transporting ATPase (P-type)</fullName>
    </submittedName>
</protein>
<proteinExistence type="predicted"/>
<organism evidence="2 3">
    <name type="scientific">Streptomyces griseomycini</name>
    <dbReference type="NCBI Taxonomy" id="66895"/>
    <lineage>
        <taxon>Bacteria</taxon>
        <taxon>Bacillati</taxon>
        <taxon>Actinomycetota</taxon>
        <taxon>Actinomycetes</taxon>
        <taxon>Kitasatosporales</taxon>
        <taxon>Streptomycetaceae</taxon>
        <taxon>Streptomyces</taxon>
    </lineage>
</organism>
<dbReference type="AlphaFoldDB" id="A0A7W7LZZ4"/>
<accession>A0A7W7LZZ4</accession>
<keyword evidence="3" id="KW-1185">Reference proteome</keyword>
<dbReference type="EMBL" id="JACHJI010000005">
    <property type="protein sequence ID" value="MBB4899427.1"/>
    <property type="molecule type" value="Genomic_DNA"/>
</dbReference>
<dbReference type="Gene3D" id="2.70.150.10">
    <property type="entry name" value="Calcium-transporting ATPase, cytoplasmic transduction domain A"/>
    <property type="match status" value="1"/>
</dbReference>
<comment type="caution">
    <text evidence="2">The sequence shown here is derived from an EMBL/GenBank/DDBJ whole genome shotgun (WGS) entry which is preliminary data.</text>
</comment>
<dbReference type="Proteomes" id="UP000579523">
    <property type="component" value="Unassembled WGS sequence"/>
</dbReference>
<evidence type="ECO:0000313" key="3">
    <source>
        <dbReference type="Proteomes" id="UP000579523"/>
    </source>
</evidence>
<name>A0A7W7LZZ4_9ACTN</name>
<reference evidence="2 3" key="1">
    <citation type="submission" date="2020-08" db="EMBL/GenBank/DDBJ databases">
        <title>Genomic Encyclopedia of Type Strains, Phase III (KMG-III): the genomes of soil and plant-associated and newly described type strains.</title>
        <authorList>
            <person name="Whitman W."/>
        </authorList>
    </citation>
    <scope>NUCLEOTIDE SEQUENCE [LARGE SCALE GENOMIC DNA]</scope>
    <source>
        <strain evidence="2 3">CECT 3273</strain>
    </source>
</reference>
<evidence type="ECO:0000256" key="1">
    <source>
        <dbReference type="SAM" id="MobiDB-lite"/>
    </source>
</evidence>